<keyword evidence="2" id="KW-1185">Reference proteome</keyword>
<dbReference type="RefSeq" id="YP_010774084.1">
    <property type="nucleotide sequence ID" value="NC_074751.1"/>
</dbReference>
<dbReference type="KEGG" id="vg:80456985"/>
<dbReference type="Proteomes" id="UP000595249">
    <property type="component" value="Segment"/>
</dbReference>
<protein>
    <submittedName>
        <fullName evidence="1">Putative N-actylmannosamine-6-phosphate 2-epimerase</fullName>
    </submittedName>
</protein>
<reference evidence="1 2" key="1">
    <citation type="submission" date="2020-09" db="EMBL/GenBank/DDBJ databases">
        <authorList>
            <person name="Marshall N."/>
            <person name="Wilson M.E."/>
            <person name="Walker J.K."/>
            <person name="Johnson L."/>
            <person name="Sharma R."/>
            <person name="Carr E."/>
            <person name="Grose J.H."/>
        </authorList>
    </citation>
    <scope>NUCLEOTIDE SEQUENCE [LARGE SCALE GENOMIC DNA]</scope>
</reference>
<dbReference type="EMBL" id="MW021761">
    <property type="protein sequence ID" value="QPX74998.1"/>
    <property type="molecule type" value="Genomic_DNA"/>
</dbReference>
<evidence type="ECO:0000313" key="2">
    <source>
        <dbReference type="Proteomes" id="UP000595249"/>
    </source>
</evidence>
<sequence>MIIHSAEYFIALRKELLQLKEHISKQIYGKDVVYLNSGIDNELALIDMIGSNVSCMNCVNRKGTISPEGFLSDDSFCAINGKFPEDLNVSTYRCGAWLWEDVPF</sequence>
<proteinExistence type="predicted"/>
<evidence type="ECO:0000313" key="1">
    <source>
        <dbReference type="EMBL" id="QPX74998.1"/>
    </source>
</evidence>
<accession>A0A7T3N9S0</accession>
<dbReference type="GeneID" id="80456985"/>
<name>A0A7T3N9S0_9CAUD</name>
<organism evidence="1 2">
    <name type="scientific">Serratia phage vB_SmaS_Rovert</name>
    <dbReference type="NCBI Taxonomy" id="2777363"/>
    <lineage>
        <taxon>Viruses</taxon>
        <taxon>Duplodnaviria</taxon>
        <taxon>Heunggongvirae</taxon>
        <taxon>Uroviricota</taxon>
        <taxon>Caudoviricetes</taxon>
        <taxon>Rovertvirus</taxon>
        <taxon>Rovertvirus rovert</taxon>
    </lineage>
</organism>